<dbReference type="PANTHER" id="PTHR10201">
    <property type="entry name" value="MATRIX METALLOPROTEINASE"/>
    <property type="match status" value="1"/>
</dbReference>
<keyword evidence="13" id="KW-1185">Reference proteome</keyword>
<evidence type="ECO:0000256" key="2">
    <source>
        <dbReference type="ARBA" id="ARBA00022670"/>
    </source>
</evidence>
<dbReference type="GO" id="GO:0008270">
    <property type="term" value="F:zinc ion binding"/>
    <property type="evidence" value="ECO:0007669"/>
    <property type="project" value="InterPro"/>
</dbReference>
<feature type="binding site" evidence="8">
    <location>
        <position position="157"/>
    </location>
    <ligand>
        <name>Ca(2+)</name>
        <dbReference type="ChEBI" id="CHEBI:29108"/>
        <label>2</label>
    </ligand>
</feature>
<feature type="binding site" evidence="8">
    <location>
        <position position="166"/>
    </location>
    <ligand>
        <name>Ca(2+)</name>
        <dbReference type="ChEBI" id="CHEBI:29108"/>
        <label>3</label>
    </ligand>
</feature>
<feature type="binding site" evidence="8">
    <location>
        <position position="293"/>
    </location>
    <ligand>
        <name>Ca(2+)</name>
        <dbReference type="ChEBI" id="CHEBI:29108"/>
        <label>4</label>
    </ligand>
</feature>
<feature type="binding site" evidence="8">
    <location>
        <position position="137"/>
    </location>
    <ligand>
        <name>Zn(2+)</name>
        <dbReference type="ChEBI" id="CHEBI:29105"/>
        <label>1</label>
    </ligand>
</feature>
<evidence type="ECO:0000256" key="1">
    <source>
        <dbReference type="ARBA" id="ARBA00010370"/>
    </source>
</evidence>
<feature type="binding site" evidence="8">
    <location>
        <position position="251"/>
    </location>
    <ligand>
        <name>Ca(2+)</name>
        <dbReference type="ChEBI" id="CHEBI:29108"/>
        <label>5</label>
    </ligand>
</feature>
<keyword evidence="5 8" id="KW-0862">Zinc</keyword>
<evidence type="ECO:0000256" key="10">
    <source>
        <dbReference type="PROSITE-ProRule" id="PRU01011"/>
    </source>
</evidence>
<feature type="binding site" evidence="8">
    <location>
        <position position="161"/>
    </location>
    <ligand>
        <name>Zn(2+)</name>
        <dbReference type="ChEBI" id="CHEBI:29105"/>
        <label>1</label>
    </ligand>
</feature>
<feature type="binding site" evidence="8">
    <location>
        <position position="188"/>
    </location>
    <ligand>
        <name>Zn(2+)</name>
        <dbReference type="ChEBI" id="CHEBI:29105"/>
        <label>2</label>
        <note>catalytic</note>
    </ligand>
</feature>
<dbReference type="GO" id="GO:0031012">
    <property type="term" value="C:extracellular matrix"/>
    <property type="evidence" value="ECO:0007669"/>
    <property type="project" value="InterPro"/>
</dbReference>
<comment type="caution">
    <text evidence="12">The sequence shown here is derived from an EMBL/GenBank/DDBJ whole genome shotgun (WGS) entry which is preliminary data.</text>
</comment>
<sequence length="361" mass="41493">MEPTHNCCRSDTLTSSEFLVAERPAVLGLEVMVNCRLLRLSLVFGFLHIVFLQKFLNYTNLPSFRHKRYSIEGSYWSTKEIKYRLTKPSSSLPVEVLREVFRKAFKVWEEDTGLEFVETAHESPHIDIQFRSREHGDGEPFDGKGDVLAHAFFPRYGGSLHFDDDEDWSASRNFGVDLYAVAVHEIGHALGLKHSHVSTAIMAPFYKQYTGNGLHLHNDDKLAVKRLYGPAKEQREKRLIKFCQIPYYDAIFQMANGSQYFFKGKEFVKFPSKGMNQYPQLIESVFPVEGPLDAATTDSYGNIYLFKNFQYWLLARNGKVYAGYPKDVSTGPIRVLECHLLGPAGSKKYSENRMKRQCQLR</sequence>
<feature type="binding site" evidence="8">
    <location>
        <position position="135"/>
    </location>
    <ligand>
        <name>Zn(2+)</name>
        <dbReference type="ChEBI" id="CHEBI:29105"/>
        <label>1</label>
    </ligand>
</feature>
<evidence type="ECO:0000256" key="7">
    <source>
        <dbReference type="PIRSR" id="PIRSR621190-1"/>
    </source>
</evidence>
<dbReference type="InterPro" id="IPR033739">
    <property type="entry name" value="M10A_MMP"/>
</dbReference>
<reference evidence="12" key="1">
    <citation type="submission" date="2020-10" db="EMBL/GenBank/DDBJ databases">
        <authorList>
            <person name="Kikuchi T."/>
        </authorList>
    </citation>
    <scope>NUCLEOTIDE SEQUENCE</scope>
    <source>
        <strain evidence="12">NKZ352</strain>
    </source>
</reference>
<feature type="active site" evidence="7">
    <location>
        <position position="185"/>
    </location>
</feature>
<evidence type="ECO:0000313" key="12">
    <source>
        <dbReference type="EMBL" id="CAD6189301.1"/>
    </source>
</evidence>
<dbReference type="GO" id="GO:0006508">
    <property type="term" value="P:proteolysis"/>
    <property type="evidence" value="ECO:0007669"/>
    <property type="project" value="UniProtKB-KW"/>
</dbReference>
<dbReference type="SMART" id="SM00235">
    <property type="entry name" value="ZnMc"/>
    <property type="match status" value="1"/>
</dbReference>
<feature type="binding site" evidence="8">
    <location>
        <position position="249"/>
    </location>
    <ligand>
        <name>Ca(2+)</name>
        <dbReference type="ChEBI" id="CHEBI:29108"/>
        <label>4</label>
    </ligand>
</feature>
<dbReference type="GO" id="GO:0004222">
    <property type="term" value="F:metalloendopeptidase activity"/>
    <property type="evidence" value="ECO:0007669"/>
    <property type="project" value="InterPro"/>
</dbReference>
<keyword evidence="6" id="KW-0482">Metalloprotease</keyword>
<feature type="binding site" evidence="8">
    <location>
        <position position="166"/>
    </location>
    <ligand>
        <name>Ca(2+)</name>
        <dbReference type="ChEBI" id="CHEBI:29108"/>
        <label>1</label>
    </ligand>
</feature>
<gene>
    <name evidence="12" type="ORF">CAUJ_LOCUS5220</name>
</gene>
<feature type="binding site" evidence="8">
    <location>
        <position position="194"/>
    </location>
    <ligand>
        <name>Zn(2+)</name>
        <dbReference type="ChEBI" id="CHEBI:29105"/>
        <label>2</label>
        <note>catalytic</note>
    </ligand>
</feature>
<dbReference type="PANTHER" id="PTHR10201:SF309">
    <property type="entry name" value="PEPTIDASE METALLOPEPTIDASE DOMAIN-CONTAINING PROTEIN"/>
    <property type="match status" value="1"/>
</dbReference>
<feature type="binding site" evidence="8">
    <location>
        <position position="184"/>
    </location>
    <ligand>
        <name>Zn(2+)</name>
        <dbReference type="ChEBI" id="CHEBI:29105"/>
        <label>2</label>
        <note>catalytic</note>
    </ligand>
</feature>
<feature type="binding site" evidence="8">
    <location>
        <position position="142"/>
    </location>
    <ligand>
        <name>Ca(2+)</name>
        <dbReference type="ChEBI" id="CHEBI:29108"/>
        <label>3</label>
    </ligand>
</feature>
<dbReference type="InterPro" id="IPR021190">
    <property type="entry name" value="Pept_M10A"/>
</dbReference>
<dbReference type="InterPro" id="IPR001818">
    <property type="entry name" value="Pept_M10_metallopeptidase"/>
</dbReference>
<feature type="modified residue" description="Phosphotyrosine; by PKDCC" evidence="9">
    <location>
        <position position="324"/>
    </location>
</feature>
<dbReference type="Pfam" id="PF00045">
    <property type="entry name" value="Hemopexin"/>
    <property type="match status" value="1"/>
</dbReference>
<feature type="binding site" evidence="8">
    <location>
        <position position="202"/>
    </location>
    <ligand>
        <name>Zn(2+)</name>
        <dbReference type="ChEBI" id="CHEBI:29105"/>
        <label>2</label>
        <note>catalytic</note>
    </ligand>
</feature>
<keyword evidence="3 8" id="KW-0479">Metal-binding</keyword>
<evidence type="ECO:0000313" key="13">
    <source>
        <dbReference type="Proteomes" id="UP000835052"/>
    </source>
</evidence>
<dbReference type="Proteomes" id="UP000835052">
    <property type="component" value="Unassembled WGS sequence"/>
</dbReference>
<evidence type="ECO:0000256" key="3">
    <source>
        <dbReference type="ARBA" id="ARBA00022723"/>
    </source>
</evidence>
<feature type="binding site" evidence="8">
    <location>
        <position position="164"/>
    </location>
    <ligand>
        <name>Ca(2+)</name>
        <dbReference type="ChEBI" id="CHEBI:29108"/>
        <label>1</label>
    </ligand>
</feature>
<dbReference type="SMART" id="SM00120">
    <property type="entry name" value="HX"/>
    <property type="match status" value="2"/>
</dbReference>
<feature type="binding site" evidence="8">
    <location>
        <position position="295"/>
    </location>
    <ligand>
        <name>Ca(2+)</name>
        <dbReference type="ChEBI" id="CHEBI:29108"/>
        <label>5</label>
    </ligand>
</feature>
<dbReference type="CDD" id="cd04278">
    <property type="entry name" value="ZnMc_MMP"/>
    <property type="match status" value="1"/>
</dbReference>
<dbReference type="OrthoDB" id="406838at2759"/>
<dbReference type="SUPFAM" id="SSF55486">
    <property type="entry name" value="Metalloproteases ('zincins'), catalytic domain"/>
    <property type="match status" value="1"/>
</dbReference>
<feature type="binding site" evidence="8">
    <location>
        <position position="150"/>
    </location>
    <ligand>
        <name>Zn(2+)</name>
        <dbReference type="ChEBI" id="CHEBI:29105"/>
        <label>1</label>
    </ligand>
</feature>
<feature type="repeat" description="Hemopexin" evidence="10">
    <location>
        <begin position="289"/>
        <end position="335"/>
    </location>
</feature>
<dbReference type="InterPro" id="IPR024079">
    <property type="entry name" value="MetalloPept_cat_dom_sf"/>
</dbReference>
<comment type="cofactor">
    <cofactor evidence="8">
        <name>Ca(2+)</name>
        <dbReference type="ChEBI" id="CHEBI:29108"/>
    </cofactor>
    <text evidence="8">Can bind about 5 Ca(2+) ions per subunit.</text>
</comment>
<feature type="binding site" evidence="8">
    <location>
        <position position="163"/>
    </location>
    <ligand>
        <name>Ca(2+)</name>
        <dbReference type="ChEBI" id="CHEBI:29108"/>
        <label>3</label>
    </ligand>
</feature>
<evidence type="ECO:0000256" key="6">
    <source>
        <dbReference type="ARBA" id="ARBA00023049"/>
    </source>
</evidence>
<dbReference type="InterPro" id="IPR018487">
    <property type="entry name" value="Hemopexin-like_repeat"/>
</dbReference>
<evidence type="ECO:0000256" key="5">
    <source>
        <dbReference type="ARBA" id="ARBA00022833"/>
    </source>
</evidence>
<dbReference type="InterPro" id="IPR006026">
    <property type="entry name" value="Peptidase_Metallo"/>
</dbReference>
<name>A0A8S1H191_9PELO</name>
<dbReference type="InterPro" id="IPR036375">
    <property type="entry name" value="Hemopexin-like_dom_sf"/>
</dbReference>
<keyword evidence="2" id="KW-0645">Protease</keyword>
<dbReference type="GO" id="GO:0030574">
    <property type="term" value="P:collagen catabolic process"/>
    <property type="evidence" value="ECO:0007669"/>
    <property type="project" value="TreeGrafter"/>
</dbReference>
<organism evidence="12 13">
    <name type="scientific">Caenorhabditis auriculariae</name>
    <dbReference type="NCBI Taxonomy" id="2777116"/>
    <lineage>
        <taxon>Eukaryota</taxon>
        <taxon>Metazoa</taxon>
        <taxon>Ecdysozoa</taxon>
        <taxon>Nematoda</taxon>
        <taxon>Chromadorea</taxon>
        <taxon>Rhabditida</taxon>
        <taxon>Rhabditina</taxon>
        <taxon>Rhabditomorpha</taxon>
        <taxon>Rhabditoidea</taxon>
        <taxon>Rhabditidae</taxon>
        <taxon>Peloderinae</taxon>
        <taxon>Caenorhabditis</taxon>
    </lineage>
</organism>
<dbReference type="EMBL" id="CAJGYM010000010">
    <property type="protein sequence ID" value="CAD6189301.1"/>
    <property type="molecule type" value="Genomic_DNA"/>
</dbReference>
<dbReference type="GO" id="GO:0030198">
    <property type="term" value="P:extracellular matrix organization"/>
    <property type="evidence" value="ECO:0007669"/>
    <property type="project" value="TreeGrafter"/>
</dbReference>
<evidence type="ECO:0000256" key="4">
    <source>
        <dbReference type="ARBA" id="ARBA00022801"/>
    </source>
</evidence>
<dbReference type="Pfam" id="PF00413">
    <property type="entry name" value="Peptidase_M10"/>
    <property type="match status" value="1"/>
</dbReference>
<dbReference type="Gene3D" id="2.110.10.10">
    <property type="entry name" value="Hemopexin-like domain"/>
    <property type="match status" value="1"/>
</dbReference>
<feature type="domain" description="Peptidase metallopeptidase" evidence="11">
    <location>
        <begin position="72"/>
        <end position="230"/>
    </location>
</feature>
<keyword evidence="4" id="KW-0378">Hydrolase</keyword>
<evidence type="ECO:0000256" key="8">
    <source>
        <dbReference type="PIRSR" id="PIRSR621190-2"/>
    </source>
</evidence>
<protein>
    <recommendedName>
        <fullName evidence="11">Peptidase metallopeptidase domain-containing protein</fullName>
    </recommendedName>
</protein>
<dbReference type="AlphaFoldDB" id="A0A8S1H191"/>
<dbReference type="PRINTS" id="PR00138">
    <property type="entry name" value="MATRIXIN"/>
</dbReference>
<dbReference type="Gene3D" id="3.40.390.10">
    <property type="entry name" value="Collagenase (Catalytic Domain)"/>
    <property type="match status" value="1"/>
</dbReference>
<feature type="binding site" evidence="8">
    <location>
        <position position="143"/>
    </location>
    <ligand>
        <name>Ca(2+)</name>
        <dbReference type="ChEBI" id="CHEBI:29108"/>
        <label>3</label>
    </ligand>
</feature>
<comment type="cofactor">
    <cofactor evidence="8">
        <name>Zn(2+)</name>
        <dbReference type="ChEBI" id="CHEBI:29105"/>
    </cofactor>
    <text evidence="8">Binds 2 Zn(2+) ions per subunit.</text>
</comment>
<keyword evidence="8" id="KW-0106">Calcium</keyword>
<comment type="similarity">
    <text evidence="1">Belongs to the peptidase M10A family.</text>
</comment>
<proteinExistence type="inferred from homology"/>
<evidence type="ECO:0000259" key="11">
    <source>
        <dbReference type="SMART" id="SM00235"/>
    </source>
</evidence>
<dbReference type="SUPFAM" id="SSF50923">
    <property type="entry name" value="Hemopexin-like domain"/>
    <property type="match status" value="1"/>
</dbReference>
<dbReference type="GO" id="GO:0005615">
    <property type="term" value="C:extracellular space"/>
    <property type="evidence" value="ECO:0007669"/>
    <property type="project" value="TreeGrafter"/>
</dbReference>
<evidence type="ECO:0000256" key="9">
    <source>
        <dbReference type="PIRSR" id="PIRSR621190-4"/>
    </source>
</evidence>
<accession>A0A8S1H191</accession>
<dbReference type="PROSITE" id="PS51642">
    <property type="entry name" value="HEMOPEXIN_2"/>
    <property type="match status" value="1"/>
</dbReference>